<organism evidence="3 4">
    <name type="scientific">Rubrobacter xylanophilus (strain DSM 9941 / JCM 11954 / NBRC 16129 / PRD-1)</name>
    <dbReference type="NCBI Taxonomy" id="266117"/>
    <lineage>
        <taxon>Bacteria</taxon>
        <taxon>Bacillati</taxon>
        <taxon>Actinomycetota</taxon>
        <taxon>Rubrobacteria</taxon>
        <taxon>Rubrobacterales</taxon>
        <taxon>Rubrobacteraceae</taxon>
        <taxon>Rubrobacter</taxon>
    </lineage>
</organism>
<dbReference type="Pfam" id="PF01571">
    <property type="entry name" value="GCV_T"/>
    <property type="match status" value="1"/>
</dbReference>
<name>Q1AZK8_RUBXD</name>
<dbReference type="KEGG" id="rxy:Rxyl_0192"/>
<dbReference type="SUPFAM" id="SSF103025">
    <property type="entry name" value="Folate-binding domain"/>
    <property type="match status" value="1"/>
</dbReference>
<dbReference type="PANTHER" id="PTHR43757">
    <property type="entry name" value="AMINOMETHYLTRANSFERASE"/>
    <property type="match status" value="1"/>
</dbReference>
<evidence type="ECO:0000256" key="1">
    <source>
        <dbReference type="PIRSR" id="PIRSR006487-1"/>
    </source>
</evidence>
<dbReference type="AlphaFoldDB" id="Q1AZK8"/>
<dbReference type="eggNOG" id="COG0404">
    <property type="taxonomic scope" value="Bacteria"/>
</dbReference>
<dbReference type="Proteomes" id="UP000006637">
    <property type="component" value="Chromosome"/>
</dbReference>
<dbReference type="OrthoDB" id="2055370at2"/>
<keyword evidence="3" id="KW-0808">Transferase</keyword>
<proteinExistence type="predicted"/>
<dbReference type="InterPro" id="IPR029043">
    <property type="entry name" value="GcvT/YgfZ_C"/>
</dbReference>
<dbReference type="Gene3D" id="3.30.1360.120">
    <property type="entry name" value="Probable tRNA modification gtpase trme, domain 1"/>
    <property type="match status" value="1"/>
</dbReference>
<dbReference type="InterPro" id="IPR027266">
    <property type="entry name" value="TrmE/GcvT-like"/>
</dbReference>
<dbReference type="SUPFAM" id="SSF101790">
    <property type="entry name" value="Aminomethyltransferase beta-barrel domain"/>
    <property type="match status" value="1"/>
</dbReference>
<dbReference type="PhylomeDB" id="Q1AZK8"/>
<dbReference type="GO" id="GO:0016740">
    <property type="term" value="F:transferase activity"/>
    <property type="evidence" value="ECO:0007669"/>
    <property type="project" value="UniProtKB-KW"/>
</dbReference>
<dbReference type="RefSeq" id="WP_011563188.1">
    <property type="nucleotide sequence ID" value="NC_008148.1"/>
</dbReference>
<feature type="domain" description="GCVT N-terminal" evidence="2">
    <location>
        <begin position="42"/>
        <end position="257"/>
    </location>
</feature>
<evidence type="ECO:0000313" key="3">
    <source>
        <dbReference type="EMBL" id="ABG03170.1"/>
    </source>
</evidence>
<protein>
    <submittedName>
        <fullName evidence="3">Glycine cleavage T protein (Aminomethyl transferase)</fullName>
    </submittedName>
</protein>
<dbReference type="PANTHER" id="PTHR43757:SF2">
    <property type="entry name" value="AMINOMETHYLTRANSFERASE, MITOCHONDRIAL"/>
    <property type="match status" value="1"/>
</dbReference>
<dbReference type="InterPro" id="IPR028896">
    <property type="entry name" value="GcvT/YgfZ/DmdA"/>
</dbReference>
<dbReference type="HOGENOM" id="CLU_046852_1_0_11"/>
<reference evidence="3 4" key="1">
    <citation type="submission" date="2006-06" db="EMBL/GenBank/DDBJ databases">
        <title>Complete sequence of Rubrobacter xylanophilus DSM 9941.</title>
        <authorList>
            <consortium name="US DOE Joint Genome Institute"/>
            <person name="Copeland A."/>
            <person name="Lucas S."/>
            <person name="Lapidus A."/>
            <person name="Barry K."/>
            <person name="Detter J.C."/>
            <person name="Glavina del Rio T."/>
            <person name="Hammon N."/>
            <person name="Israni S."/>
            <person name="Dalin E."/>
            <person name="Tice H."/>
            <person name="Pitluck S."/>
            <person name="Munk A.C."/>
            <person name="Brettin T."/>
            <person name="Bruce D."/>
            <person name="Han C."/>
            <person name="Tapia R."/>
            <person name="Gilna P."/>
            <person name="Schmutz J."/>
            <person name="Larimer F."/>
            <person name="Land M."/>
            <person name="Hauser L."/>
            <person name="Kyrpides N."/>
            <person name="Lykidis A."/>
            <person name="da Costa M.S."/>
            <person name="Rainey F.A."/>
            <person name="Empadinhas N."/>
            <person name="Jolivet E."/>
            <person name="Battista J.R."/>
            <person name="Richardson P."/>
        </authorList>
    </citation>
    <scope>NUCLEOTIDE SEQUENCE [LARGE SCALE GENOMIC DNA]</scope>
    <source>
        <strain evidence="4">DSM 9941 / NBRC 16129 / PRD-1</strain>
    </source>
</reference>
<dbReference type="STRING" id="266117.Rxyl_0192"/>
<keyword evidence="4" id="KW-1185">Reference proteome</keyword>
<evidence type="ECO:0000259" key="2">
    <source>
        <dbReference type="Pfam" id="PF01571"/>
    </source>
</evidence>
<sequence>MGRRSEVGGSLEDAIGRAGSAVELLYNSRAGRRPFPVVPAEFSNWRDEQRAWRESCALLDQSHHMTDLYVEGPDALRLLSELGVNSFEGFAKDKAKQFVACNPQGYVIGDVILYYLEENRLDLVGRPAVLNWVRYRAEIGGHDVAFEVDENSAVRRGAPPKVYRYQVQGPEAAALMREVVEGELPEVRFFNTADVRIGGCRVRALRHGMAGRPGYELSGPWEERERVIGAILEAGENHGLRRAGSLAYSAANLESGWLPAPLPAIYTGEEMKPYRQWLPADGYEATTSLGGSFYSERIEDYYFTPYELGYGRFVKFDHDFVGREALEEMADAPQRRKVTLVWEGEDVAGVFGSLFEREGLPAKYIDLPSSWYAMHQYDRVLGDGETVGISTYCGYSYNERAMLSLAVVEEEFCEPGTEVVLLWGEEPNSAKPQVEEHRQVEIRARVQPAPLVEFARTAYRSS</sequence>
<feature type="binding site" evidence="1">
    <location>
        <position position="216"/>
    </location>
    <ligand>
        <name>substrate</name>
    </ligand>
</feature>
<gene>
    <name evidence="3" type="ordered locus">Rxyl_0192</name>
</gene>
<accession>Q1AZK8</accession>
<evidence type="ECO:0000313" key="4">
    <source>
        <dbReference type="Proteomes" id="UP000006637"/>
    </source>
</evidence>
<dbReference type="InterPro" id="IPR006222">
    <property type="entry name" value="GCVT_N"/>
</dbReference>
<dbReference type="EMBL" id="CP000386">
    <property type="protein sequence ID" value="ABG03170.1"/>
    <property type="molecule type" value="Genomic_DNA"/>
</dbReference>